<evidence type="ECO:0000256" key="2">
    <source>
        <dbReference type="ARBA" id="ARBA00022448"/>
    </source>
</evidence>
<evidence type="ECO:0000256" key="8">
    <source>
        <dbReference type="SAM" id="SignalP"/>
    </source>
</evidence>
<keyword evidence="3" id="KW-1134">Transmembrane beta strand</keyword>
<dbReference type="InterPro" id="IPR036942">
    <property type="entry name" value="Beta-barrel_TonB_sf"/>
</dbReference>
<dbReference type="InterPro" id="IPR037066">
    <property type="entry name" value="Plug_dom_sf"/>
</dbReference>
<keyword evidence="11" id="KW-0675">Receptor</keyword>
<dbReference type="RefSeq" id="WP_019944497.1">
    <property type="nucleotide sequence ID" value="NZ_BMLI01000001.1"/>
</dbReference>
<feature type="signal peptide" evidence="8">
    <location>
        <begin position="1"/>
        <end position="22"/>
    </location>
</feature>
<evidence type="ECO:0000313" key="12">
    <source>
        <dbReference type="Proteomes" id="UP000632339"/>
    </source>
</evidence>
<keyword evidence="2" id="KW-0813">Transport</keyword>
<dbReference type="PANTHER" id="PTHR30069">
    <property type="entry name" value="TONB-DEPENDENT OUTER MEMBRANE RECEPTOR"/>
    <property type="match status" value="1"/>
</dbReference>
<dbReference type="SUPFAM" id="SSF56935">
    <property type="entry name" value="Porins"/>
    <property type="match status" value="1"/>
</dbReference>
<keyword evidence="5 8" id="KW-0732">Signal</keyword>
<evidence type="ECO:0000256" key="5">
    <source>
        <dbReference type="ARBA" id="ARBA00022729"/>
    </source>
</evidence>
<organism evidence="11 12">
    <name type="scientific">Dyadobacter beijingensis</name>
    <dbReference type="NCBI Taxonomy" id="365489"/>
    <lineage>
        <taxon>Bacteria</taxon>
        <taxon>Pseudomonadati</taxon>
        <taxon>Bacteroidota</taxon>
        <taxon>Cytophagia</taxon>
        <taxon>Cytophagales</taxon>
        <taxon>Spirosomataceae</taxon>
        <taxon>Dyadobacter</taxon>
    </lineage>
</organism>
<keyword evidence="4" id="KW-0812">Transmembrane</keyword>
<evidence type="ECO:0000256" key="7">
    <source>
        <dbReference type="ARBA" id="ARBA00023237"/>
    </source>
</evidence>
<accession>A0ABQ2HKK0</accession>
<dbReference type="InterPro" id="IPR012910">
    <property type="entry name" value="Plug_dom"/>
</dbReference>
<keyword evidence="7" id="KW-0998">Cell outer membrane</keyword>
<evidence type="ECO:0000256" key="6">
    <source>
        <dbReference type="ARBA" id="ARBA00023136"/>
    </source>
</evidence>
<dbReference type="InterPro" id="IPR039426">
    <property type="entry name" value="TonB-dep_rcpt-like"/>
</dbReference>
<protein>
    <submittedName>
        <fullName evidence="11">TonB-dependent receptor</fullName>
    </submittedName>
</protein>
<feature type="domain" description="TonB-dependent receptor plug" evidence="9">
    <location>
        <begin position="148"/>
        <end position="228"/>
    </location>
</feature>
<keyword evidence="6" id="KW-0472">Membrane</keyword>
<dbReference type="Pfam" id="PF07715">
    <property type="entry name" value="Plug"/>
    <property type="match status" value="1"/>
</dbReference>
<dbReference type="InterPro" id="IPR013784">
    <property type="entry name" value="Carb-bd-like_fold"/>
</dbReference>
<comment type="caution">
    <text evidence="11">The sequence shown here is derived from an EMBL/GenBank/DDBJ whole genome shotgun (WGS) entry which is preliminary data.</text>
</comment>
<evidence type="ECO:0000256" key="1">
    <source>
        <dbReference type="ARBA" id="ARBA00004571"/>
    </source>
</evidence>
<evidence type="ECO:0000259" key="10">
    <source>
        <dbReference type="Pfam" id="PF14905"/>
    </source>
</evidence>
<dbReference type="Pfam" id="PF14905">
    <property type="entry name" value="OMP_b-brl_3"/>
    <property type="match status" value="1"/>
</dbReference>
<name>A0ABQ2HKK0_9BACT</name>
<dbReference type="PANTHER" id="PTHR30069:SF29">
    <property type="entry name" value="HEMOGLOBIN AND HEMOGLOBIN-HAPTOGLOBIN-BINDING PROTEIN 1-RELATED"/>
    <property type="match status" value="1"/>
</dbReference>
<sequence length="803" mass="90157">MAFNKSLVLAALVCALHGAVHAQVSKVTLAGQVTARSGKEILPFVNVILKTENDSAFVTGTITGADGRFIFPDVTPGQYRFECVFLGFKNLRMPVTVGTLSAFLDLGVLEMQEDARVLQEVVVTEARADGVDARLDRKVFDISRNVSQSGGSVLQALKNLPGVTAGEDGRVMLRGSDKVAVLVDGRQTALTGFGSQTSLDNIPASAIERIEIINNPSARYDANGNAGIINIIYKKDKQEGFNGKFGMAAGLGALWVRKQNLPDIRPQYRNTLKLNPSLALNYKKRKVNLFFQGDYLHTPTLNKNEFTNRYYDTGDTVRQQVKRNRSTNVVTAKTGVDWNWDDRNALSVSALFSSEKILDRGDEPFYNATLTRRSRLWQFLEDELKTTVTAAASYQHKYAQPGHLLNVGLNHTFHRENEQYFFTNIMPDFTGKDAFKLLSDENVFDLTADYLRPLRYGRFEGGFKLRRRFIPTHMQFFPGLNSPIDSLAGGWADYKETIPALYGNYVFENRKFELEAGLRVEYIDLRYTVNPTHPTYHSDGYSYAKPFPNVRLAYKFDDRNKLSIFYNRRVDRPNEVDIRIFPKYDDAEIIKIGNPALKPQFTSSWEAGYKTSWAGGSLYAALYHKQINGTITRIGTVVPGSTLIYNIFQNAGRSDNTGGELVWQQDLAPWFALNLNANLYRNSIEAFTVENLYPVRSVYSAGKQSLISGSAKANAVLKGKKSELQVAVIYQAPDVVPQGRTGYRFTVDAGAKRLLRKGELFVNATDLFGTLVVRKTVYGDGFRYTSRDYYETQLVRAGYSFKF</sequence>
<keyword evidence="12" id="KW-1185">Reference proteome</keyword>
<comment type="subcellular location">
    <subcellularLocation>
        <location evidence="1">Cell outer membrane</location>
        <topology evidence="1">Multi-pass membrane protein</topology>
    </subcellularLocation>
</comment>
<dbReference type="Gene3D" id="2.170.130.10">
    <property type="entry name" value="TonB-dependent receptor, plug domain"/>
    <property type="match status" value="1"/>
</dbReference>
<feature type="chain" id="PRO_5046616085" evidence="8">
    <location>
        <begin position="23"/>
        <end position="803"/>
    </location>
</feature>
<evidence type="ECO:0000313" key="11">
    <source>
        <dbReference type="EMBL" id="GGM84587.1"/>
    </source>
</evidence>
<gene>
    <name evidence="11" type="ORF">GCM10010967_15630</name>
</gene>
<dbReference type="Gene3D" id="2.40.170.20">
    <property type="entry name" value="TonB-dependent receptor, beta-barrel domain"/>
    <property type="match status" value="1"/>
</dbReference>
<dbReference type="InterPro" id="IPR041700">
    <property type="entry name" value="OMP_b-brl_3"/>
</dbReference>
<dbReference type="Pfam" id="PF13715">
    <property type="entry name" value="CarbopepD_reg_2"/>
    <property type="match status" value="1"/>
</dbReference>
<dbReference type="Proteomes" id="UP000632339">
    <property type="component" value="Unassembled WGS sequence"/>
</dbReference>
<evidence type="ECO:0000259" key="9">
    <source>
        <dbReference type="Pfam" id="PF07715"/>
    </source>
</evidence>
<evidence type="ECO:0000256" key="4">
    <source>
        <dbReference type="ARBA" id="ARBA00022692"/>
    </source>
</evidence>
<dbReference type="SUPFAM" id="SSF49452">
    <property type="entry name" value="Starch-binding domain-like"/>
    <property type="match status" value="1"/>
</dbReference>
<evidence type="ECO:0000256" key="3">
    <source>
        <dbReference type="ARBA" id="ARBA00022452"/>
    </source>
</evidence>
<proteinExistence type="predicted"/>
<reference evidence="12" key="1">
    <citation type="journal article" date="2019" name="Int. J. Syst. Evol. Microbiol.">
        <title>The Global Catalogue of Microorganisms (GCM) 10K type strain sequencing project: providing services to taxonomists for standard genome sequencing and annotation.</title>
        <authorList>
            <consortium name="The Broad Institute Genomics Platform"/>
            <consortium name="The Broad Institute Genome Sequencing Center for Infectious Disease"/>
            <person name="Wu L."/>
            <person name="Ma J."/>
        </authorList>
    </citation>
    <scope>NUCLEOTIDE SEQUENCE [LARGE SCALE GENOMIC DNA]</scope>
    <source>
        <strain evidence="12">CGMCC 1.6375</strain>
    </source>
</reference>
<feature type="domain" description="Outer membrane protein beta-barrel" evidence="10">
    <location>
        <begin position="396"/>
        <end position="800"/>
    </location>
</feature>
<dbReference type="EMBL" id="BMLI01000001">
    <property type="protein sequence ID" value="GGM84587.1"/>
    <property type="molecule type" value="Genomic_DNA"/>
</dbReference>